<dbReference type="GO" id="GO:0000160">
    <property type="term" value="P:phosphorelay signal transduction system"/>
    <property type="evidence" value="ECO:0007669"/>
    <property type="project" value="InterPro"/>
</dbReference>
<accession>A0A6S6YTY0</accession>
<evidence type="ECO:0000313" key="3">
    <source>
        <dbReference type="EMBL" id="CAB3637618.1"/>
    </source>
</evidence>
<protein>
    <recommendedName>
        <fullName evidence="2">OmpR/PhoB-type domain-containing protein</fullName>
    </recommendedName>
</protein>
<sequence>MNAPDSFVRQNPALEPVRHLPLPDLGNAPVSSTSDHIDGWWNLLYLGWTLVTPSGVRVDLTATERACFLCMLQNPGRELLRDDLLVLRSRTNMRSLNLAICRLRHKVLQTGTRLPLHTVHGAGYVFLGNLREIPHR</sequence>
<dbReference type="SMART" id="SM00862">
    <property type="entry name" value="Trans_reg_C"/>
    <property type="match status" value="1"/>
</dbReference>
<keyword evidence="4" id="KW-1185">Reference proteome</keyword>
<keyword evidence="1" id="KW-0238">DNA-binding</keyword>
<name>A0A6S6YTY0_9BURK</name>
<dbReference type="InterPro" id="IPR001867">
    <property type="entry name" value="OmpR/PhoB-type_DNA-bd"/>
</dbReference>
<feature type="domain" description="OmpR/PhoB-type" evidence="2">
    <location>
        <begin position="55"/>
        <end position="126"/>
    </location>
</feature>
<evidence type="ECO:0000259" key="2">
    <source>
        <dbReference type="SMART" id="SM00862"/>
    </source>
</evidence>
<dbReference type="EMBL" id="CADIJX010000002">
    <property type="protein sequence ID" value="CAB3637618.1"/>
    <property type="molecule type" value="Genomic_DNA"/>
</dbReference>
<gene>
    <name evidence="3" type="ORF">LMG3431_01803</name>
</gene>
<proteinExistence type="predicted"/>
<dbReference type="SUPFAM" id="SSF46894">
    <property type="entry name" value="C-terminal effector domain of the bipartite response regulators"/>
    <property type="match status" value="1"/>
</dbReference>
<reference evidence="3 4" key="1">
    <citation type="submission" date="2020-04" db="EMBL/GenBank/DDBJ databases">
        <authorList>
            <person name="De Canck E."/>
        </authorList>
    </citation>
    <scope>NUCLEOTIDE SEQUENCE [LARGE SCALE GENOMIC DNA]</scope>
    <source>
        <strain evidence="3 4">LMG 3431</strain>
    </source>
</reference>
<dbReference type="InterPro" id="IPR036388">
    <property type="entry name" value="WH-like_DNA-bd_sf"/>
</dbReference>
<evidence type="ECO:0000256" key="1">
    <source>
        <dbReference type="ARBA" id="ARBA00023125"/>
    </source>
</evidence>
<dbReference type="InterPro" id="IPR016032">
    <property type="entry name" value="Sig_transdc_resp-reg_C-effctor"/>
</dbReference>
<dbReference type="Gene3D" id="1.10.10.10">
    <property type="entry name" value="Winged helix-like DNA-binding domain superfamily/Winged helix DNA-binding domain"/>
    <property type="match status" value="1"/>
</dbReference>
<organism evidence="3 4">
    <name type="scientific">Achromobacter pestifer</name>
    <dbReference type="NCBI Taxonomy" id="1353889"/>
    <lineage>
        <taxon>Bacteria</taxon>
        <taxon>Pseudomonadati</taxon>
        <taxon>Pseudomonadota</taxon>
        <taxon>Betaproteobacteria</taxon>
        <taxon>Burkholderiales</taxon>
        <taxon>Alcaligenaceae</taxon>
        <taxon>Achromobacter</taxon>
    </lineage>
</organism>
<dbReference type="GO" id="GO:0003677">
    <property type="term" value="F:DNA binding"/>
    <property type="evidence" value="ECO:0007669"/>
    <property type="project" value="UniProtKB-KW"/>
</dbReference>
<dbReference type="AlphaFoldDB" id="A0A6S6YTY0"/>
<dbReference type="RefSeq" id="WP_175174124.1">
    <property type="nucleotide sequence ID" value="NZ_CADIJX010000002.1"/>
</dbReference>
<dbReference type="Pfam" id="PF00486">
    <property type="entry name" value="Trans_reg_C"/>
    <property type="match status" value="1"/>
</dbReference>
<evidence type="ECO:0000313" key="4">
    <source>
        <dbReference type="Proteomes" id="UP000494108"/>
    </source>
</evidence>
<dbReference type="Proteomes" id="UP000494108">
    <property type="component" value="Unassembled WGS sequence"/>
</dbReference>
<dbReference type="GO" id="GO:0006355">
    <property type="term" value="P:regulation of DNA-templated transcription"/>
    <property type="evidence" value="ECO:0007669"/>
    <property type="project" value="InterPro"/>
</dbReference>